<sequence>MNLFSNIVNAVLDFLSTGIVGLTGWQVVIYTLIVTHITIAAVTIYLHRHQAHRALELHAIPSHFFRFWLWLTTGQVTKEWAAIHRKHHAKCDTEEDPHSPVTRGIKKVFFEGAELYRAESKNLETMQKYGHGTPDDWMERNVYTKYSWMGVILQLVINVALFGVIGLTIWAIQMMWIPITAAGIINGIGHYWGYRNYDCADAATNIIPFGILIGGEELHNNHHTYATSAKLSSKWYEFDIGWGYIRALEIVGLAKVKKVAPKPAFEHGKLVADFDTLQSVIANRYDVMAKYANSVKHAWREEIEHLKHKTEPRMLKSSIKLMQREPGKLEAPHKQQLSELFQHSKALETMHNMRVELGAIWERSHFTRDQLLHQLQDWCARAEASGIKSLQDFSLRLRSYA</sequence>
<evidence type="ECO:0000256" key="3">
    <source>
        <dbReference type="ARBA" id="ARBA00022692"/>
    </source>
</evidence>
<evidence type="ECO:0000256" key="10">
    <source>
        <dbReference type="SAM" id="Phobius"/>
    </source>
</evidence>
<evidence type="ECO:0000256" key="4">
    <source>
        <dbReference type="ARBA" id="ARBA00022832"/>
    </source>
</evidence>
<dbReference type="RefSeq" id="WP_169465120.1">
    <property type="nucleotide sequence ID" value="NZ_JABBGG010000004.1"/>
</dbReference>
<dbReference type="InterPro" id="IPR005804">
    <property type="entry name" value="FA_desaturase_dom"/>
</dbReference>
<reference evidence="13 14" key="1">
    <citation type="submission" date="2020-04" db="EMBL/GenBank/DDBJ databases">
        <title>Massilia sp. RP-1-19 isolated from soil.</title>
        <authorList>
            <person name="Dahal R.H."/>
        </authorList>
    </citation>
    <scope>NUCLEOTIDE SEQUENCE [LARGE SCALE GENOMIC DNA]</scope>
    <source>
        <strain evidence="13 14">RP-1-19</strain>
    </source>
</reference>
<proteinExistence type="inferred from homology"/>
<evidence type="ECO:0000313" key="14">
    <source>
        <dbReference type="Proteomes" id="UP000583752"/>
    </source>
</evidence>
<dbReference type="PANTHER" id="PTHR11351:SF33">
    <property type="entry name" value="DELTA-9 FATTY ACID DESATURASE, DESA"/>
    <property type="match status" value="1"/>
</dbReference>
<evidence type="ECO:0000259" key="11">
    <source>
        <dbReference type="Pfam" id="PF00487"/>
    </source>
</evidence>
<comment type="subcellular location">
    <subcellularLocation>
        <location evidence="1">Membrane</location>
        <topology evidence="1">Multi-pass membrane protein</topology>
    </subcellularLocation>
</comment>
<evidence type="ECO:0000259" key="12">
    <source>
        <dbReference type="Pfam" id="PF01610"/>
    </source>
</evidence>
<dbReference type="Pfam" id="PF01610">
    <property type="entry name" value="DDE_Tnp_ISL3"/>
    <property type="match status" value="1"/>
</dbReference>
<keyword evidence="5 10" id="KW-1133">Transmembrane helix</keyword>
<accession>A0A848HJX4</accession>
<dbReference type="GO" id="GO:0016020">
    <property type="term" value="C:membrane"/>
    <property type="evidence" value="ECO:0007669"/>
    <property type="project" value="UniProtKB-SubCell"/>
</dbReference>
<gene>
    <name evidence="13" type="ORF">HHL21_09655</name>
</gene>
<keyword evidence="6" id="KW-0560">Oxidoreductase</keyword>
<keyword evidence="14" id="KW-1185">Reference proteome</keyword>
<keyword evidence="9 10" id="KW-0472">Membrane</keyword>
<feature type="domain" description="Transposase IS204/IS1001/IS1096/IS1165 DDE" evidence="12">
    <location>
        <begin position="277"/>
        <end position="399"/>
    </location>
</feature>
<dbReference type="AlphaFoldDB" id="A0A848HJX4"/>
<feature type="domain" description="Fatty acid desaturase" evidence="11">
    <location>
        <begin position="24"/>
        <end position="226"/>
    </location>
</feature>
<evidence type="ECO:0000256" key="9">
    <source>
        <dbReference type="ARBA" id="ARBA00023136"/>
    </source>
</evidence>
<dbReference type="PANTHER" id="PTHR11351">
    <property type="entry name" value="ACYL-COA DESATURASE"/>
    <property type="match status" value="1"/>
</dbReference>
<evidence type="ECO:0000256" key="7">
    <source>
        <dbReference type="ARBA" id="ARBA00023004"/>
    </source>
</evidence>
<evidence type="ECO:0000313" key="13">
    <source>
        <dbReference type="EMBL" id="NML61337.1"/>
    </source>
</evidence>
<dbReference type="InterPro" id="IPR015876">
    <property type="entry name" value="Acyl-CoA_DS"/>
</dbReference>
<dbReference type="CDD" id="cd03505">
    <property type="entry name" value="Delta9-FADS-like"/>
    <property type="match status" value="1"/>
</dbReference>
<feature type="transmembrane region" description="Helical" evidence="10">
    <location>
        <begin position="27"/>
        <end position="46"/>
    </location>
</feature>
<comment type="caution">
    <text evidence="13">The sequence shown here is derived from an EMBL/GenBank/DDBJ whole genome shotgun (WGS) entry which is preliminary data.</text>
</comment>
<dbReference type="Proteomes" id="UP000583752">
    <property type="component" value="Unassembled WGS sequence"/>
</dbReference>
<dbReference type="GO" id="GO:0006631">
    <property type="term" value="P:fatty acid metabolic process"/>
    <property type="evidence" value="ECO:0007669"/>
    <property type="project" value="UniProtKB-KW"/>
</dbReference>
<dbReference type="EMBL" id="JABBGG010000004">
    <property type="protein sequence ID" value="NML61337.1"/>
    <property type="molecule type" value="Genomic_DNA"/>
</dbReference>
<dbReference type="Pfam" id="PF00487">
    <property type="entry name" value="FA_desaturase"/>
    <property type="match status" value="1"/>
</dbReference>
<feature type="transmembrane region" description="Helical" evidence="10">
    <location>
        <begin position="148"/>
        <end position="172"/>
    </location>
</feature>
<evidence type="ECO:0000256" key="8">
    <source>
        <dbReference type="ARBA" id="ARBA00023098"/>
    </source>
</evidence>
<keyword evidence="7" id="KW-0408">Iron</keyword>
<keyword evidence="3 10" id="KW-0812">Transmembrane</keyword>
<keyword evidence="4" id="KW-0276">Fatty acid metabolism</keyword>
<dbReference type="InterPro" id="IPR002560">
    <property type="entry name" value="Transposase_DDE"/>
</dbReference>
<keyword evidence="8" id="KW-0443">Lipid metabolism</keyword>
<evidence type="ECO:0000256" key="6">
    <source>
        <dbReference type="ARBA" id="ARBA00023002"/>
    </source>
</evidence>
<name>A0A848HJX4_9BURK</name>
<organism evidence="13 14">
    <name type="scientific">Massilia polaris</name>
    <dbReference type="NCBI Taxonomy" id="2728846"/>
    <lineage>
        <taxon>Bacteria</taxon>
        <taxon>Pseudomonadati</taxon>
        <taxon>Pseudomonadota</taxon>
        <taxon>Betaproteobacteria</taxon>
        <taxon>Burkholderiales</taxon>
        <taxon>Oxalobacteraceae</taxon>
        <taxon>Telluria group</taxon>
        <taxon>Massilia</taxon>
    </lineage>
</organism>
<comment type="similarity">
    <text evidence="2">Belongs to the fatty acid desaturase type 2 family.</text>
</comment>
<protein>
    <submittedName>
        <fullName evidence="13">Acyl-CoA desaturase</fullName>
    </submittedName>
</protein>
<evidence type="ECO:0000256" key="5">
    <source>
        <dbReference type="ARBA" id="ARBA00022989"/>
    </source>
</evidence>
<evidence type="ECO:0000256" key="1">
    <source>
        <dbReference type="ARBA" id="ARBA00004141"/>
    </source>
</evidence>
<evidence type="ECO:0000256" key="2">
    <source>
        <dbReference type="ARBA" id="ARBA00008749"/>
    </source>
</evidence>
<dbReference type="GO" id="GO:0016717">
    <property type="term" value="F:oxidoreductase activity, acting on paired donors, with oxidation of a pair of donors resulting in the reduction of molecular oxygen to two molecules of water"/>
    <property type="evidence" value="ECO:0007669"/>
    <property type="project" value="InterPro"/>
</dbReference>